<reference evidence="10 11" key="2">
    <citation type="submission" date="2018-11" db="EMBL/GenBank/DDBJ databases">
        <authorList>
            <consortium name="Pathogen Informatics"/>
        </authorList>
    </citation>
    <scope>NUCLEOTIDE SEQUENCE [LARGE SCALE GENOMIC DNA]</scope>
</reference>
<evidence type="ECO:0000256" key="6">
    <source>
        <dbReference type="ARBA" id="ARBA00022842"/>
    </source>
</evidence>
<dbReference type="EMBL" id="UZAE01002219">
    <property type="protein sequence ID" value="VDN99528.1"/>
    <property type="molecule type" value="Genomic_DNA"/>
</dbReference>
<dbReference type="GO" id="GO:0046872">
    <property type="term" value="F:metal ion binding"/>
    <property type="evidence" value="ECO:0007669"/>
    <property type="project" value="UniProtKB-KW"/>
</dbReference>
<evidence type="ECO:0000256" key="7">
    <source>
        <dbReference type="ARBA" id="ARBA00025769"/>
    </source>
</evidence>
<dbReference type="GO" id="GO:0008296">
    <property type="term" value="F:3'-5'-DNA exonuclease activity"/>
    <property type="evidence" value="ECO:0007669"/>
    <property type="project" value="TreeGrafter"/>
</dbReference>
<keyword evidence="6" id="KW-0460">Magnesium</keyword>
<dbReference type="GO" id="GO:0005737">
    <property type="term" value="C:cytoplasm"/>
    <property type="evidence" value="ECO:0007669"/>
    <property type="project" value="TreeGrafter"/>
</dbReference>
<keyword evidence="4" id="KW-0378">Hydrolase</keyword>
<dbReference type="Proteomes" id="UP000278807">
    <property type="component" value="Unassembled WGS sequence"/>
</dbReference>
<comment type="similarity">
    <text evidence="7">Belongs to the exonuclease superfamily. TREX family.</text>
</comment>
<dbReference type="SMART" id="SM00479">
    <property type="entry name" value="EXOIII"/>
    <property type="match status" value="1"/>
</dbReference>
<dbReference type="Gene3D" id="3.30.420.10">
    <property type="entry name" value="Ribonuclease H-like superfamily/Ribonuclease H"/>
    <property type="match status" value="1"/>
</dbReference>
<keyword evidence="5" id="KW-0269">Exonuclease</keyword>
<evidence type="ECO:0000313" key="11">
    <source>
        <dbReference type="Proteomes" id="UP000278807"/>
    </source>
</evidence>
<feature type="domain" description="Exonuclease" evidence="9">
    <location>
        <begin position="8"/>
        <end position="221"/>
    </location>
</feature>
<evidence type="ECO:0000256" key="4">
    <source>
        <dbReference type="ARBA" id="ARBA00022801"/>
    </source>
</evidence>
<evidence type="ECO:0000259" key="9">
    <source>
        <dbReference type="SMART" id="SM00479"/>
    </source>
</evidence>
<evidence type="ECO:0000313" key="10">
    <source>
        <dbReference type="EMBL" id="VDN99528.1"/>
    </source>
</evidence>
<evidence type="ECO:0000313" key="12">
    <source>
        <dbReference type="WBParaSite" id="HNAJ_0000367101-mRNA-1"/>
    </source>
</evidence>
<dbReference type="OrthoDB" id="10250935at2759"/>
<dbReference type="STRING" id="102285.A0A0R3T9D2"/>
<dbReference type="WBParaSite" id="HNAJ_0000367101-mRNA-1">
    <property type="protein sequence ID" value="HNAJ_0000367101-mRNA-1"/>
    <property type="gene ID" value="HNAJ_0000367101"/>
</dbReference>
<dbReference type="InterPro" id="IPR013520">
    <property type="entry name" value="Ribonucl_H"/>
</dbReference>
<keyword evidence="3" id="KW-0479">Metal-binding</keyword>
<dbReference type="InterPro" id="IPR036397">
    <property type="entry name" value="RNaseH_sf"/>
</dbReference>
<dbReference type="InterPro" id="IPR040393">
    <property type="entry name" value="TREX1/2"/>
</dbReference>
<keyword evidence="2" id="KW-0540">Nuclease</keyword>
<proteinExistence type="inferred from homology"/>
<dbReference type="GO" id="GO:0006308">
    <property type="term" value="P:DNA catabolic process"/>
    <property type="evidence" value="ECO:0007669"/>
    <property type="project" value="TreeGrafter"/>
</dbReference>
<feature type="region of interest" description="Disordered" evidence="8">
    <location>
        <begin position="240"/>
        <end position="262"/>
    </location>
</feature>
<evidence type="ECO:0000256" key="5">
    <source>
        <dbReference type="ARBA" id="ARBA00022839"/>
    </source>
</evidence>
<sequence>MNLIKFSTFIFFDTETTGLLRKDFHPKITELTMIAVNRRDLLSGVKTPRVQNKFTMCFNPQSQFHPMAAKISGLNTENIRSEKDFDENAVRLLDLFLRRLNPPICIIAHNGYEFDFPLLQAELLRVKCQSFEFLDCKENPIYCSDSLYFFKEFNDKLVPQTTNESSSADESLSKKSPHGIFSLPVVFQRVFGSIHANAHNAEGDCIAVMTLVQVLGDPPLSWFDSNYRKLSDIKSMYTVDETDPTPLPPDQFPIDLDQPSSD</sequence>
<organism evidence="12">
    <name type="scientific">Rodentolepis nana</name>
    <name type="common">Dwarf tapeworm</name>
    <name type="synonym">Hymenolepis nana</name>
    <dbReference type="NCBI Taxonomy" id="102285"/>
    <lineage>
        <taxon>Eukaryota</taxon>
        <taxon>Metazoa</taxon>
        <taxon>Spiralia</taxon>
        <taxon>Lophotrochozoa</taxon>
        <taxon>Platyhelminthes</taxon>
        <taxon>Cestoda</taxon>
        <taxon>Eucestoda</taxon>
        <taxon>Cyclophyllidea</taxon>
        <taxon>Hymenolepididae</taxon>
        <taxon>Rodentolepis</taxon>
    </lineage>
</organism>
<accession>A0A0R3T9D2</accession>
<evidence type="ECO:0000256" key="2">
    <source>
        <dbReference type="ARBA" id="ARBA00022722"/>
    </source>
</evidence>
<dbReference type="Pfam" id="PF00929">
    <property type="entry name" value="RNase_T"/>
    <property type="match status" value="1"/>
</dbReference>
<dbReference type="GO" id="GO:0003676">
    <property type="term" value="F:nucleic acid binding"/>
    <property type="evidence" value="ECO:0007669"/>
    <property type="project" value="InterPro"/>
</dbReference>
<comment type="cofactor">
    <cofactor evidence="1">
        <name>Mg(2+)</name>
        <dbReference type="ChEBI" id="CHEBI:18420"/>
    </cofactor>
</comment>
<reference evidence="12" key="1">
    <citation type="submission" date="2017-02" db="UniProtKB">
        <authorList>
            <consortium name="WormBaseParasite"/>
        </authorList>
    </citation>
    <scope>IDENTIFICATION</scope>
</reference>
<dbReference type="PANTHER" id="PTHR13058:SF19">
    <property type="entry name" value="LD40940P"/>
    <property type="match status" value="1"/>
</dbReference>
<dbReference type="InterPro" id="IPR012337">
    <property type="entry name" value="RNaseH-like_sf"/>
</dbReference>
<keyword evidence="11" id="KW-1185">Reference proteome</keyword>
<dbReference type="SUPFAM" id="SSF53098">
    <property type="entry name" value="Ribonuclease H-like"/>
    <property type="match status" value="1"/>
</dbReference>
<evidence type="ECO:0000256" key="3">
    <source>
        <dbReference type="ARBA" id="ARBA00022723"/>
    </source>
</evidence>
<evidence type="ECO:0000256" key="1">
    <source>
        <dbReference type="ARBA" id="ARBA00001946"/>
    </source>
</evidence>
<dbReference type="PANTHER" id="PTHR13058">
    <property type="entry name" value="THREE PRIME REPAIR EXONUCLEASE 1, 2"/>
    <property type="match status" value="1"/>
</dbReference>
<evidence type="ECO:0000256" key="8">
    <source>
        <dbReference type="SAM" id="MobiDB-lite"/>
    </source>
</evidence>
<gene>
    <name evidence="10" type="ORF">HNAJ_LOCUS3669</name>
</gene>
<dbReference type="AlphaFoldDB" id="A0A0R3T9D2"/>
<protein>
    <submittedName>
        <fullName evidence="12">Exonuclease domain-containing protein</fullName>
    </submittedName>
</protein>
<name>A0A0R3T9D2_RODNA</name>